<dbReference type="PANTHER" id="PTHR21503">
    <property type="entry name" value="F-BOX-CONTAINING HYPOTHETICAL PROTEIN C.ELEGANS"/>
    <property type="match status" value="1"/>
</dbReference>
<dbReference type="EMBL" id="PDUG01000004">
    <property type="protein sequence ID" value="PIC34045.1"/>
    <property type="molecule type" value="Genomic_DNA"/>
</dbReference>
<gene>
    <name evidence="2" type="primary">Cnig_chr_IV.g13815</name>
    <name evidence="2" type="ORF">B9Z55_013815</name>
</gene>
<dbReference type="InterPro" id="IPR001810">
    <property type="entry name" value="F-box_dom"/>
</dbReference>
<sequence length="346" mass="40157">MNETPKNRKFGLLKFPFALREEVIRNMEFMDAFNFSTLSKRSKRLVLNAKLRTHSITFCIDCLLAKDMIRVETIKDGKCAMISLADPNKPLKRRNPDVIDGVNLASLINEPSDDYRKKLSAYILSISHFNWTNVHIERDFANVHFERDYVEPLTEFFLWDVRKKFDSIRVGRGSLSMSSEVLKFLLETIKSNQYYLGIRIIEANFKYRKSLDCETLSALHSVQWLDTYGILQRNPKMKKLHLEGLEGEQINDLLKQWINGQVTDLESLIGYKRYNFPADDVLDGIVTLDPTITHEQAKGVYDRQEIIGQLVDIQRKVDGQLATVLLNEKECFAIMWNEKRLAELGN</sequence>
<evidence type="ECO:0000259" key="1">
    <source>
        <dbReference type="Pfam" id="PF00646"/>
    </source>
</evidence>
<reference evidence="3" key="1">
    <citation type="submission" date="2017-10" db="EMBL/GenBank/DDBJ databases">
        <title>Rapid genome shrinkage in a self-fertile nematode reveals novel sperm competition proteins.</title>
        <authorList>
            <person name="Yin D."/>
            <person name="Schwarz E.M."/>
            <person name="Thomas C.G."/>
            <person name="Felde R.L."/>
            <person name="Korf I.F."/>
            <person name="Cutter A.D."/>
            <person name="Schartner C.M."/>
            <person name="Ralston E.J."/>
            <person name="Meyer B.J."/>
            <person name="Haag E.S."/>
        </authorList>
    </citation>
    <scope>NUCLEOTIDE SEQUENCE [LARGE SCALE GENOMIC DNA]</scope>
    <source>
        <strain evidence="3">JU1422</strain>
    </source>
</reference>
<dbReference type="AlphaFoldDB" id="A0A2G5U3C5"/>
<dbReference type="Pfam" id="PF00646">
    <property type="entry name" value="F-box"/>
    <property type="match status" value="1"/>
</dbReference>
<keyword evidence="3" id="KW-1185">Reference proteome</keyword>
<dbReference type="Proteomes" id="UP000230233">
    <property type="component" value="Chromosome IV"/>
</dbReference>
<accession>A0A2G5U3C5</accession>
<comment type="caution">
    <text evidence="2">The sequence shown here is derived from an EMBL/GenBank/DDBJ whole genome shotgun (WGS) entry which is preliminary data.</text>
</comment>
<proteinExistence type="predicted"/>
<dbReference type="PANTHER" id="PTHR21503:SF8">
    <property type="entry name" value="F-BOX ASSOCIATED DOMAIN-CONTAINING PROTEIN-RELATED"/>
    <property type="match status" value="1"/>
</dbReference>
<feature type="domain" description="F-box" evidence="1">
    <location>
        <begin position="12"/>
        <end position="51"/>
    </location>
</feature>
<protein>
    <recommendedName>
        <fullName evidence="1">F-box domain-containing protein</fullName>
    </recommendedName>
</protein>
<name>A0A2G5U3C5_9PELO</name>
<evidence type="ECO:0000313" key="3">
    <source>
        <dbReference type="Proteomes" id="UP000230233"/>
    </source>
</evidence>
<organism evidence="2 3">
    <name type="scientific">Caenorhabditis nigoni</name>
    <dbReference type="NCBI Taxonomy" id="1611254"/>
    <lineage>
        <taxon>Eukaryota</taxon>
        <taxon>Metazoa</taxon>
        <taxon>Ecdysozoa</taxon>
        <taxon>Nematoda</taxon>
        <taxon>Chromadorea</taxon>
        <taxon>Rhabditida</taxon>
        <taxon>Rhabditina</taxon>
        <taxon>Rhabditomorpha</taxon>
        <taxon>Rhabditoidea</taxon>
        <taxon>Rhabditidae</taxon>
        <taxon>Peloderinae</taxon>
        <taxon>Caenorhabditis</taxon>
    </lineage>
</organism>
<evidence type="ECO:0000313" key="2">
    <source>
        <dbReference type="EMBL" id="PIC34045.1"/>
    </source>
</evidence>